<accession>A0AAN7YPY1</accession>
<dbReference type="Proteomes" id="UP001310890">
    <property type="component" value="Unassembled WGS sequence"/>
</dbReference>
<gene>
    <name evidence="2" type="ORF">LTR62_003061</name>
</gene>
<name>A0AAN7YPY1_9PEZI</name>
<dbReference type="EMBL" id="JAVRRL010000020">
    <property type="protein sequence ID" value="KAK5113938.1"/>
    <property type="molecule type" value="Genomic_DNA"/>
</dbReference>
<feature type="compositionally biased region" description="Acidic residues" evidence="1">
    <location>
        <begin position="117"/>
        <end position="132"/>
    </location>
</feature>
<protein>
    <submittedName>
        <fullName evidence="2">Uncharacterized protein</fullName>
    </submittedName>
</protein>
<evidence type="ECO:0000313" key="3">
    <source>
        <dbReference type="Proteomes" id="UP001310890"/>
    </source>
</evidence>
<organism evidence="2 3">
    <name type="scientific">Meristemomyces frigidus</name>
    <dbReference type="NCBI Taxonomy" id="1508187"/>
    <lineage>
        <taxon>Eukaryota</taxon>
        <taxon>Fungi</taxon>
        <taxon>Dikarya</taxon>
        <taxon>Ascomycota</taxon>
        <taxon>Pezizomycotina</taxon>
        <taxon>Dothideomycetes</taxon>
        <taxon>Dothideomycetidae</taxon>
        <taxon>Mycosphaerellales</taxon>
        <taxon>Teratosphaeriaceae</taxon>
        <taxon>Meristemomyces</taxon>
    </lineage>
</organism>
<feature type="region of interest" description="Disordered" evidence="1">
    <location>
        <begin position="111"/>
        <end position="132"/>
    </location>
</feature>
<comment type="caution">
    <text evidence="2">The sequence shown here is derived from an EMBL/GenBank/DDBJ whole genome shotgun (WGS) entry which is preliminary data.</text>
</comment>
<reference evidence="2" key="1">
    <citation type="submission" date="2023-08" db="EMBL/GenBank/DDBJ databases">
        <title>Black Yeasts Isolated from many extreme environments.</title>
        <authorList>
            <person name="Coleine C."/>
            <person name="Stajich J.E."/>
            <person name="Selbmann L."/>
        </authorList>
    </citation>
    <scope>NUCLEOTIDE SEQUENCE</scope>
    <source>
        <strain evidence="2">CCFEE 5401</strain>
    </source>
</reference>
<sequence length="192" mass="21876">MAPSQVNLSFMRAVTKALDLYEADDIKKCVDECEEILAEQDCPPYHCIKTIDLLGFCYADIIDMSQCWCEADRLWKQMRQAYLPTDVNGNAALEELRSILDRLHGRMARELDGEVDRGDDEGGEESEDEGDEACWLSLKATDELDLGEELPELTNKVFRYPISTPEDYRKHFEVLAKDVAEKMDLGVPYNQG</sequence>
<evidence type="ECO:0000256" key="1">
    <source>
        <dbReference type="SAM" id="MobiDB-lite"/>
    </source>
</evidence>
<proteinExistence type="predicted"/>
<dbReference type="AlphaFoldDB" id="A0AAN7YPY1"/>
<evidence type="ECO:0000313" key="2">
    <source>
        <dbReference type="EMBL" id="KAK5113938.1"/>
    </source>
</evidence>